<dbReference type="InterPro" id="IPR004358">
    <property type="entry name" value="Sig_transdc_His_kin-like_C"/>
</dbReference>
<keyword evidence="6" id="KW-0902">Two-component regulatory system</keyword>
<dbReference type="SUPFAM" id="SSF55874">
    <property type="entry name" value="ATPase domain of HSP90 chaperone/DNA topoisomerase II/histidine kinase"/>
    <property type="match status" value="2"/>
</dbReference>
<dbReference type="InterPro" id="IPR003661">
    <property type="entry name" value="HisK_dim/P_dom"/>
</dbReference>
<dbReference type="AlphaFoldDB" id="A0A1R3X4H1"/>
<keyword evidence="4" id="KW-0808">Transferase</keyword>
<dbReference type="OrthoDB" id="9766459at2"/>
<evidence type="ECO:0000313" key="9">
    <source>
        <dbReference type="EMBL" id="SIT85855.1"/>
    </source>
</evidence>
<keyword evidence="3" id="KW-0597">Phosphoprotein</keyword>
<dbReference type="Pfam" id="PF13581">
    <property type="entry name" value="HATPase_c_2"/>
    <property type="match status" value="1"/>
</dbReference>
<evidence type="ECO:0000256" key="2">
    <source>
        <dbReference type="ARBA" id="ARBA00012438"/>
    </source>
</evidence>
<keyword evidence="10" id="KW-1185">Reference proteome</keyword>
<proteinExistence type="predicted"/>
<evidence type="ECO:0000259" key="8">
    <source>
        <dbReference type="PROSITE" id="PS50109"/>
    </source>
</evidence>
<dbReference type="SUPFAM" id="SSF47384">
    <property type="entry name" value="Homodimeric domain of signal transducing histidine kinase"/>
    <property type="match status" value="1"/>
</dbReference>
<dbReference type="SMART" id="SM00388">
    <property type="entry name" value="HisKA"/>
    <property type="match status" value="1"/>
</dbReference>
<feature type="domain" description="Histidine kinase" evidence="8">
    <location>
        <begin position="235"/>
        <end position="447"/>
    </location>
</feature>
<dbReference type="PANTHER" id="PTHR43711">
    <property type="entry name" value="TWO-COMPONENT HISTIDINE KINASE"/>
    <property type="match status" value="1"/>
</dbReference>
<evidence type="ECO:0000256" key="6">
    <source>
        <dbReference type="ARBA" id="ARBA00023012"/>
    </source>
</evidence>
<reference evidence="10" key="1">
    <citation type="submission" date="2017-01" db="EMBL/GenBank/DDBJ databases">
        <authorList>
            <person name="Varghese N."/>
            <person name="Submissions S."/>
        </authorList>
    </citation>
    <scope>NUCLEOTIDE SEQUENCE [LARGE SCALE GENOMIC DNA]</scope>
    <source>
        <strain evidence="10">LP100</strain>
    </source>
</reference>
<evidence type="ECO:0000256" key="7">
    <source>
        <dbReference type="SAM" id="Coils"/>
    </source>
</evidence>
<dbReference type="Gene3D" id="1.10.287.130">
    <property type="match status" value="1"/>
</dbReference>
<dbReference type="RefSeq" id="WP_076667259.1">
    <property type="nucleotide sequence ID" value="NZ_FTPP01000001.1"/>
</dbReference>
<evidence type="ECO:0000313" key="10">
    <source>
        <dbReference type="Proteomes" id="UP000187181"/>
    </source>
</evidence>
<gene>
    <name evidence="9" type="ORF">SAMN05444128_1612</name>
</gene>
<dbReference type="PRINTS" id="PR00344">
    <property type="entry name" value="BCTRLSENSOR"/>
</dbReference>
<dbReference type="EC" id="2.7.13.3" evidence="2"/>
<keyword evidence="5 9" id="KW-0418">Kinase</keyword>
<dbReference type="Pfam" id="PF02518">
    <property type="entry name" value="HATPase_c"/>
    <property type="match status" value="1"/>
</dbReference>
<accession>A0A1R3X4H1</accession>
<organism evidence="9 10">
    <name type="scientific">Pontibacter indicus</name>
    <dbReference type="NCBI Taxonomy" id="1317125"/>
    <lineage>
        <taxon>Bacteria</taxon>
        <taxon>Pseudomonadati</taxon>
        <taxon>Bacteroidota</taxon>
        <taxon>Cytophagia</taxon>
        <taxon>Cytophagales</taxon>
        <taxon>Hymenobacteraceae</taxon>
        <taxon>Pontibacter</taxon>
    </lineage>
</organism>
<dbReference type="GO" id="GO:0000155">
    <property type="term" value="F:phosphorelay sensor kinase activity"/>
    <property type="evidence" value="ECO:0007669"/>
    <property type="project" value="InterPro"/>
</dbReference>
<keyword evidence="7" id="KW-0175">Coiled coil</keyword>
<dbReference type="CDD" id="cd00082">
    <property type="entry name" value="HisKA"/>
    <property type="match status" value="1"/>
</dbReference>
<feature type="coiled-coil region" evidence="7">
    <location>
        <begin position="163"/>
        <end position="228"/>
    </location>
</feature>
<sequence length="456" mass="51609">MANNLLKINITNELDVVLAYRRAMQLSEKTGMAQAGQTKFATAVSEICRNVVEHVGNGTIQFSIMEAGGHNYLEAKVSDRGRGIGNLDQIYERATFASNPTARGMGIANSRKLVDFFEVKSEYEQGTTVTLRKRIPSQSPIVTKSLKEVWLQEFNDEEGISPYAEIKKQNMQQLELLEKLRLRNLEAEQQLQEIRRLNLQLQQSNFEIQTLSEERERRNLELQKANADLDAFAHTVSHDLRSPLQNIGGILNFLENSLQNGNAEDAASLLPMLREQASKMDKLITGILAYSLAGHHSLHRQIVPVRAVLQKVLESLYIPAPFKIILPDDMPTLYTQEIYFYQIFSNLLGNAVKYHDRPEEAVIEVEYSLQRDFIFFVVQDNGPGIAPEDQEQIFSKYEALGHNLTRPDSSGLGLAIVKRILEEKQSDVWVESNGRGTRFVFSWPASEVVADTEEVE</sequence>
<evidence type="ECO:0000256" key="5">
    <source>
        <dbReference type="ARBA" id="ARBA00022777"/>
    </source>
</evidence>
<dbReference type="EMBL" id="FTPP01000001">
    <property type="protein sequence ID" value="SIT85855.1"/>
    <property type="molecule type" value="Genomic_DNA"/>
</dbReference>
<name>A0A1R3X4H1_9BACT</name>
<dbReference type="PROSITE" id="PS50109">
    <property type="entry name" value="HIS_KIN"/>
    <property type="match status" value="1"/>
</dbReference>
<comment type="catalytic activity">
    <reaction evidence="1">
        <text>ATP + protein L-histidine = ADP + protein N-phospho-L-histidine.</text>
        <dbReference type="EC" id="2.7.13.3"/>
    </reaction>
</comment>
<dbReference type="PANTHER" id="PTHR43711:SF31">
    <property type="entry name" value="HISTIDINE KINASE"/>
    <property type="match status" value="1"/>
</dbReference>
<dbReference type="InterPro" id="IPR003594">
    <property type="entry name" value="HATPase_dom"/>
</dbReference>
<protein>
    <recommendedName>
        <fullName evidence="2">histidine kinase</fullName>
        <ecNumber evidence="2">2.7.13.3</ecNumber>
    </recommendedName>
</protein>
<evidence type="ECO:0000256" key="3">
    <source>
        <dbReference type="ARBA" id="ARBA00022553"/>
    </source>
</evidence>
<dbReference type="Pfam" id="PF00512">
    <property type="entry name" value="HisKA"/>
    <property type="match status" value="1"/>
</dbReference>
<dbReference type="InterPro" id="IPR005467">
    <property type="entry name" value="His_kinase_dom"/>
</dbReference>
<dbReference type="Gene3D" id="3.30.565.10">
    <property type="entry name" value="Histidine kinase-like ATPase, C-terminal domain"/>
    <property type="match status" value="2"/>
</dbReference>
<dbReference type="SMART" id="SM00387">
    <property type="entry name" value="HATPase_c"/>
    <property type="match status" value="2"/>
</dbReference>
<dbReference type="InterPro" id="IPR050736">
    <property type="entry name" value="Sensor_HK_Regulatory"/>
</dbReference>
<dbReference type="InterPro" id="IPR036890">
    <property type="entry name" value="HATPase_C_sf"/>
</dbReference>
<dbReference type="STRING" id="1317125.SAMN05444128_1612"/>
<dbReference type="Proteomes" id="UP000187181">
    <property type="component" value="Unassembled WGS sequence"/>
</dbReference>
<evidence type="ECO:0000256" key="1">
    <source>
        <dbReference type="ARBA" id="ARBA00000085"/>
    </source>
</evidence>
<evidence type="ECO:0000256" key="4">
    <source>
        <dbReference type="ARBA" id="ARBA00022679"/>
    </source>
</evidence>
<dbReference type="InterPro" id="IPR036097">
    <property type="entry name" value="HisK_dim/P_sf"/>
</dbReference>